<sequence length="385" mass="41896">MTQTFALAELDVTPSDAAPSRLTEQVVELDALLGQELLGHDDMTGNDAEGVLRNLQETVAHRRRMVLAVDRVPQGAVVGGLGLPVLPGRGETGETTVLGSVLVSLGRQENTDRAHVVLEVHPGHRRQGIGTALHRVAEEVARAEGRSVLDTYTGHARSAEPGSPDALEAPTGFGVLDRREGPAAFALAHGWCLLQTETHSQLDPTEGMARVGALEAAAWPLAQGYEVVTWSGRTPEEHVEGMCDLYRRMSTDVPQGDPGREEEVWTPERVEANDTRREESGARTVFAMARHAASGQAVAYSYLQTPRRRPTAAYQEDTLVAAEHRGHRLGTLVKTAALRRAVAEWPQVQRIHTWNAGENRPMLAINTALGYRPVSIEGIWEKRLG</sequence>
<dbReference type="CDD" id="cd04301">
    <property type="entry name" value="NAT_SF"/>
    <property type="match status" value="1"/>
</dbReference>
<dbReference type="InterPro" id="IPR000182">
    <property type="entry name" value="GNAT_dom"/>
</dbReference>
<dbReference type="OrthoDB" id="4119890at2"/>
<dbReference type="Gene3D" id="3.40.630.30">
    <property type="match status" value="1"/>
</dbReference>
<dbReference type="EMBL" id="PKIZ01000002">
    <property type="protein sequence ID" value="PKZ42518.1"/>
    <property type="molecule type" value="Genomic_DNA"/>
</dbReference>
<feature type="domain" description="N-acetyltransferase" evidence="1">
    <location>
        <begin position="38"/>
        <end position="192"/>
    </location>
</feature>
<accession>A0A2I1PD04</accession>
<protein>
    <submittedName>
        <fullName evidence="2">GNAT family N-acetyltransferase</fullName>
    </submittedName>
</protein>
<dbReference type="AlphaFoldDB" id="A0A2I1PD04"/>
<dbReference type="RefSeq" id="WP_101849006.1">
    <property type="nucleotide sequence ID" value="NZ_PKIZ01000002.1"/>
</dbReference>
<dbReference type="SUPFAM" id="SSF55729">
    <property type="entry name" value="Acyl-CoA N-acyltransferases (Nat)"/>
    <property type="match status" value="2"/>
</dbReference>
<dbReference type="PROSITE" id="PS51186">
    <property type="entry name" value="GNAT"/>
    <property type="match status" value="1"/>
</dbReference>
<dbReference type="Pfam" id="PF00583">
    <property type="entry name" value="Acetyltransf_1"/>
    <property type="match status" value="1"/>
</dbReference>
<evidence type="ECO:0000259" key="1">
    <source>
        <dbReference type="PROSITE" id="PS51186"/>
    </source>
</evidence>
<gene>
    <name evidence="2" type="ORF">CYJ76_01165</name>
</gene>
<proteinExistence type="predicted"/>
<keyword evidence="3" id="KW-1185">Reference proteome</keyword>
<dbReference type="InterPro" id="IPR016181">
    <property type="entry name" value="Acyl_CoA_acyltransferase"/>
</dbReference>
<evidence type="ECO:0000313" key="2">
    <source>
        <dbReference type="EMBL" id="PKZ42518.1"/>
    </source>
</evidence>
<dbReference type="GO" id="GO:0016747">
    <property type="term" value="F:acyltransferase activity, transferring groups other than amino-acyl groups"/>
    <property type="evidence" value="ECO:0007669"/>
    <property type="project" value="InterPro"/>
</dbReference>
<evidence type="ECO:0000313" key="3">
    <source>
        <dbReference type="Proteomes" id="UP000234206"/>
    </source>
</evidence>
<reference evidence="2 3" key="1">
    <citation type="submission" date="2017-12" db="EMBL/GenBank/DDBJ databases">
        <title>Phylogenetic diversity of female urinary microbiome.</title>
        <authorList>
            <person name="Thomas-White K."/>
            <person name="Wolfe A.J."/>
        </authorList>
    </citation>
    <scope>NUCLEOTIDE SEQUENCE [LARGE SCALE GENOMIC DNA]</scope>
    <source>
        <strain evidence="2 3">UMB1298</strain>
    </source>
</reference>
<organism evidence="2 3">
    <name type="scientific">Kytococcus schroeteri</name>
    <dbReference type="NCBI Taxonomy" id="138300"/>
    <lineage>
        <taxon>Bacteria</taxon>
        <taxon>Bacillati</taxon>
        <taxon>Actinomycetota</taxon>
        <taxon>Actinomycetes</taxon>
        <taxon>Micrococcales</taxon>
        <taxon>Kytococcaceae</taxon>
        <taxon>Kytococcus</taxon>
    </lineage>
</organism>
<comment type="caution">
    <text evidence="2">The sequence shown here is derived from an EMBL/GenBank/DDBJ whole genome shotgun (WGS) entry which is preliminary data.</text>
</comment>
<keyword evidence="2" id="KW-0808">Transferase</keyword>
<name>A0A2I1PD04_9MICO</name>
<dbReference type="Proteomes" id="UP000234206">
    <property type="component" value="Unassembled WGS sequence"/>
</dbReference>